<feature type="compositionally biased region" description="Polar residues" evidence="2">
    <location>
        <begin position="301"/>
        <end position="310"/>
    </location>
</feature>
<evidence type="ECO:0000256" key="1">
    <source>
        <dbReference type="ARBA" id="ARBA00022801"/>
    </source>
</evidence>
<dbReference type="EMBL" id="JACAZI010000002">
    <property type="protein sequence ID" value="KAF7368750.1"/>
    <property type="molecule type" value="Genomic_DNA"/>
</dbReference>
<reference evidence="3" key="1">
    <citation type="submission" date="2020-05" db="EMBL/GenBank/DDBJ databases">
        <title>Mycena genomes resolve the evolution of fungal bioluminescence.</title>
        <authorList>
            <person name="Tsai I.J."/>
        </authorList>
    </citation>
    <scope>NUCLEOTIDE SEQUENCE</scope>
    <source>
        <strain evidence="3">CCC161011</strain>
    </source>
</reference>
<feature type="compositionally biased region" description="Acidic residues" evidence="2">
    <location>
        <begin position="382"/>
        <end position="393"/>
    </location>
</feature>
<dbReference type="InterPro" id="IPR036412">
    <property type="entry name" value="HAD-like_sf"/>
</dbReference>
<accession>A0A8H6Z3R6</accession>
<sequence>MPMTAQESEDLKAFKQRTHAQIKTELEPAVRRAKQELLDKMKQARDDKAKQQQFLQEYNDAIWAIDQAGTEQFKDEVLREKIRRSADGLGSWGDVAADRAQSRLGGFVGDSDSPEWNLEGLAQQRPTPTIGHTRSKSSLGSNASLLSSTKPGSSNMYAGGSRTPSSGTRPNHPFAGEDTLLQSTAKVIGVDEARIRKFAEEQARLERAHSPATPMADQAIRKFAEEQARLHRVHSPEIPRNDTHSKFAEEQARLHRAHSPELPRNLNDSKSKFAEEQARLNRTHSPDILRTEARTRAVHTPTGSTATGSPDSARLAAFAEQQLRAQSQFAQDSRNGSNSRLGQNSPGQTARGKQQSTPAPYVPTGRRNAGTQSQFSRFPLNEPDDTTSPYDDDSSLTKVEVLFFDLDGTTLNWQATVAEELKRLGNKHFPELHDKVDWAAFALKWRELYLSAIRGLAEQGDSLSPSTVYRTTLDQLLRKESKQLAARWTPTVRNQLVEVWDRAQAWPDTKDGLQTMKTIKTVATLSNLSLRAQTQMSRHAGLSWDVCLSGSLLGCYKPSPEAYMEAARSMSTPASKCALVSAHLDELRVAESAGMKTIYVRRPSEDQEVEAEILSKQEGGEFDVVVDSFEHLAIVLGCDD</sequence>
<dbReference type="PANTHER" id="PTHR43316:SF3">
    <property type="entry name" value="HALOACID DEHALOGENASE, TYPE II (AFU_ORTHOLOGUE AFUA_2G07750)-RELATED"/>
    <property type="match status" value="1"/>
</dbReference>
<gene>
    <name evidence="3" type="ORF">MVEN_00199900</name>
</gene>
<feature type="compositionally biased region" description="Polar residues" evidence="2">
    <location>
        <begin position="323"/>
        <end position="358"/>
    </location>
</feature>
<dbReference type="AlphaFoldDB" id="A0A8H6Z3R6"/>
<dbReference type="GO" id="GO:0016787">
    <property type="term" value="F:hydrolase activity"/>
    <property type="evidence" value="ECO:0007669"/>
    <property type="project" value="UniProtKB-KW"/>
</dbReference>
<dbReference type="Gene3D" id="1.10.150.240">
    <property type="entry name" value="Putative phosphatase, domain 2"/>
    <property type="match status" value="1"/>
</dbReference>
<dbReference type="Pfam" id="PF00702">
    <property type="entry name" value="Hydrolase"/>
    <property type="match status" value="1"/>
</dbReference>
<dbReference type="OrthoDB" id="2363873at2759"/>
<evidence type="ECO:0000313" key="3">
    <source>
        <dbReference type="EMBL" id="KAF7368750.1"/>
    </source>
</evidence>
<evidence type="ECO:0000313" key="4">
    <source>
        <dbReference type="Proteomes" id="UP000620124"/>
    </source>
</evidence>
<dbReference type="InterPro" id="IPR023214">
    <property type="entry name" value="HAD_sf"/>
</dbReference>
<dbReference type="PANTHER" id="PTHR43316">
    <property type="entry name" value="HYDROLASE, HALOACID DELAHOGENASE-RELATED"/>
    <property type="match status" value="1"/>
</dbReference>
<dbReference type="Gene3D" id="3.40.50.1000">
    <property type="entry name" value="HAD superfamily/HAD-like"/>
    <property type="match status" value="1"/>
</dbReference>
<name>A0A8H6Z3R6_9AGAR</name>
<dbReference type="InterPro" id="IPR051540">
    <property type="entry name" value="S-2-haloacid_dehalogenase"/>
</dbReference>
<feature type="compositionally biased region" description="Basic and acidic residues" evidence="2">
    <location>
        <begin position="275"/>
        <end position="295"/>
    </location>
</feature>
<feature type="compositionally biased region" description="Polar residues" evidence="2">
    <location>
        <begin position="149"/>
        <end position="169"/>
    </location>
</feature>
<evidence type="ECO:0000256" key="2">
    <source>
        <dbReference type="SAM" id="MobiDB-lite"/>
    </source>
</evidence>
<keyword evidence="4" id="KW-1185">Reference proteome</keyword>
<evidence type="ECO:0008006" key="5">
    <source>
        <dbReference type="Google" id="ProtNLM"/>
    </source>
</evidence>
<protein>
    <recommendedName>
        <fullName evidence="5">HAD-like protein</fullName>
    </recommendedName>
</protein>
<proteinExistence type="predicted"/>
<keyword evidence="1" id="KW-0378">Hydrolase</keyword>
<feature type="region of interest" description="Disordered" evidence="2">
    <location>
        <begin position="275"/>
        <end position="393"/>
    </location>
</feature>
<comment type="caution">
    <text evidence="3">The sequence shown here is derived from an EMBL/GenBank/DDBJ whole genome shotgun (WGS) entry which is preliminary data.</text>
</comment>
<feature type="compositionally biased region" description="Low complexity" evidence="2">
    <location>
        <begin position="136"/>
        <end position="148"/>
    </location>
</feature>
<dbReference type="InterPro" id="IPR023198">
    <property type="entry name" value="PGP-like_dom2"/>
</dbReference>
<feature type="region of interest" description="Disordered" evidence="2">
    <location>
        <begin position="107"/>
        <end position="179"/>
    </location>
</feature>
<dbReference type="Proteomes" id="UP000620124">
    <property type="component" value="Unassembled WGS sequence"/>
</dbReference>
<organism evidence="3 4">
    <name type="scientific">Mycena venus</name>
    <dbReference type="NCBI Taxonomy" id="2733690"/>
    <lineage>
        <taxon>Eukaryota</taxon>
        <taxon>Fungi</taxon>
        <taxon>Dikarya</taxon>
        <taxon>Basidiomycota</taxon>
        <taxon>Agaricomycotina</taxon>
        <taxon>Agaricomycetes</taxon>
        <taxon>Agaricomycetidae</taxon>
        <taxon>Agaricales</taxon>
        <taxon>Marasmiineae</taxon>
        <taxon>Mycenaceae</taxon>
        <taxon>Mycena</taxon>
    </lineage>
</organism>
<dbReference type="SUPFAM" id="SSF56784">
    <property type="entry name" value="HAD-like"/>
    <property type="match status" value="1"/>
</dbReference>